<evidence type="ECO:0000256" key="2">
    <source>
        <dbReference type="ARBA" id="ARBA00022475"/>
    </source>
</evidence>
<name>A0A382N210_9ZZZZ</name>
<sequence length="119" mass="12698">MFLDPEPRLIGGDGPFYLHVGDQIARGLGLTYGNDPVAVVGPVYPAYLAFLQIVFGFENVVVVARFGQALMGACLPLLVFDLGRRCIRSEVGIAAAVLLAVDLRFIVESGSVSTETLLT</sequence>
<keyword evidence="2" id="KW-1003">Cell membrane</keyword>
<keyword evidence="7" id="KW-0472">Membrane</keyword>
<dbReference type="Pfam" id="PF13231">
    <property type="entry name" value="PMT_2"/>
    <property type="match status" value="1"/>
</dbReference>
<protein>
    <recommendedName>
        <fullName evidence="8">Glycosyltransferase RgtA/B/C/D-like domain-containing protein</fullName>
    </recommendedName>
</protein>
<evidence type="ECO:0000256" key="7">
    <source>
        <dbReference type="ARBA" id="ARBA00023136"/>
    </source>
</evidence>
<organism evidence="9">
    <name type="scientific">marine metagenome</name>
    <dbReference type="NCBI Taxonomy" id="408172"/>
    <lineage>
        <taxon>unclassified sequences</taxon>
        <taxon>metagenomes</taxon>
        <taxon>ecological metagenomes</taxon>
    </lineage>
</organism>
<evidence type="ECO:0000259" key="8">
    <source>
        <dbReference type="Pfam" id="PF13231"/>
    </source>
</evidence>
<keyword evidence="3" id="KW-0328">Glycosyltransferase</keyword>
<keyword evidence="4" id="KW-0808">Transferase</keyword>
<evidence type="ECO:0000256" key="5">
    <source>
        <dbReference type="ARBA" id="ARBA00022692"/>
    </source>
</evidence>
<dbReference type="GO" id="GO:0005886">
    <property type="term" value="C:plasma membrane"/>
    <property type="evidence" value="ECO:0007669"/>
    <property type="project" value="UniProtKB-SubCell"/>
</dbReference>
<dbReference type="PANTHER" id="PTHR33908:SF11">
    <property type="entry name" value="MEMBRANE PROTEIN"/>
    <property type="match status" value="1"/>
</dbReference>
<feature type="non-terminal residue" evidence="9">
    <location>
        <position position="119"/>
    </location>
</feature>
<comment type="subcellular location">
    <subcellularLocation>
        <location evidence="1">Cell membrane</location>
        <topology evidence="1">Multi-pass membrane protein</topology>
    </subcellularLocation>
</comment>
<feature type="domain" description="Glycosyltransferase RgtA/B/C/D-like" evidence="8">
    <location>
        <begin position="41"/>
        <end position="118"/>
    </location>
</feature>
<proteinExistence type="predicted"/>
<evidence type="ECO:0000256" key="1">
    <source>
        <dbReference type="ARBA" id="ARBA00004651"/>
    </source>
</evidence>
<reference evidence="9" key="1">
    <citation type="submission" date="2018-05" db="EMBL/GenBank/DDBJ databases">
        <authorList>
            <person name="Lanie J.A."/>
            <person name="Ng W.-L."/>
            <person name="Kazmierczak K.M."/>
            <person name="Andrzejewski T.M."/>
            <person name="Davidsen T.M."/>
            <person name="Wayne K.J."/>
            <person name="Tettelin H."/>
            <person name="Glass J.I."/>
            <person name="Rusch D."/>
            <person name="Podicherti R."/>
            <person name="Tsui H.-C.T."/>
            <person name="Winkler M.E."/>
        </authorList>
    </citation>
    <scope>NUCLEOTIDE SEQUENCE</scope>
</reference>
<dbReference type="InterPro" id="IPR038731">
    <property type="entry name" value="RgtA/B/C-like"/>
</dbReference>
<dbReference type="InterPro" id="IPR050297">
    <property type="entry name" value="LipidA_mod_glycosyltrf_83"/>
</dbReference>
<evidence type="ECO:0000256" key="3">
    <source>
        <dbReference type="ARBA" id="ARBA00022676"/>
    </source>
</evidence>
<dbReference type="EMBL" id="UINC01096895">
    <property type="protein sequence ID" value="SVC54157.1"/>
    <property type="molecule type" value="Genomic_DNA"/>
</dbReference>
<gene>
    <name evidence="9" type="ORF">METZ01_LOCUS307011</name>
</gene>
<dbReference type="GO" id="GO:0008610">
    <property type="term" value="P:lipid biosynthetic process"/>
    <property type="evidence" value="ECO:0007669"/>
    <property type="project" value="UniProtKB-ARBA"/>
</dbReference>
<evidence type="ECO:0000256" key="6">
    <source>
        <dbReference type="ARBA" id="ARBA00022989"/>
    </source>
</evidence>
<evidence type="ECO:0000313" key="9">
    <source>
        <dbReference type="EMBL" id="SVC54157.1"/>
    </source>
</evidence>
<keyword evidence="6" id="KW-1133">Transmembrane helix</keyword>
<keyword evidence="5" id="KW-0812">Transmembrane</keyword>
<dbReference type="PANTHER" id="PTHR33908">
    <property type="entry name" value="MANNOSYLTRANSFERASE YKCB-RELATED"/>
    <property type="match status" value="1"/>
</dbReference>
<accession>A0A382N210</accession>
<dbReference type="AlphaFoldDB" id="A0A382N210"/>
<evidence type="ECO:0000256" key="4">
    <source>
        <dbReference type="ARBA" id="ARBA00022679"/>
    </source>
</evidence>
<dbReference type="GO" id="GO:0016763">
    <property type="term" value="F:pentosyltransferase activity"/>
    <property type="evidence" value="ECO:0007669"/>
    <property type="project" value="TreeGrafter"/>
</dbReference>